<name>A0A3P8EUJ0_9TREM</name>
<dbReference type="Proteomes" id="UP000277204">
    <property type="component" value="Unassembled WGS sequence"/>
</dbReference>
<protein>
    <submittedName>
        <fullName evidence="1">Uncharacterized protein</fullName>
    </submittedName>
</protein>
<organism evidence="1 2">
    <name type="scientific">Schistosoma margrebowiei</name>
    <dbReference type="NCBI Taxonomy" id="48269"/>
    <lineage>
        <taxon>Eukaryota</taxon>
        <taxon>Metazoa</taxon>
        <taxon>Spiralia</taxon>
        <taxon>Lophotrochozoa</taxon>
        <taxon>Platyhelminthes</taxon>
        <taxon>Trematoda</taxon>
        <taxon>Digenea</taxon>
        <taxon>Strigeidida</taxon>
        <taxon>Schistosomatoidea</taxon>
        <taxon>Schistosomatidae</taxon>
        <taxon>Schistosoma</taxon>
    </lineage>
</organism>
<dbReference type="EMBL" id="UZAI01016774">
    <property type="protein sequence ID" value="VDP15629.1"/>
    <property type="molecule type" value="Genomic_DNA"/>
</dbReference>
<accession>A0A3P8EUJ0</accession>
<keyword evidence="2" id="KW-1185">Reference proteome</keyword>
<evidence type="ECO:0000313" key="1">
    <source>
        <dbReference type="EMBL" id="VDP15629.1"/>
    </source>
</evidence>
<reference evidence="1 2" key="1">
    <citation type="submission" date="2018-11" db="EMBL/GenBank/DDBJ databases">
        <authorList>
            <consortium name="Pathogen Informatics"/>
        </authorList>
    </citation>
    <scope>NUCLEOTIDE SEQUENCE [LARGE SCALE GENOMIC DNA]</scope>
    <source>
        <strain evidence="1 2">Zambia</strain>
    </source>
</reference>
<sequence length="36" mass="4455">MRLVRWIYPHLRVDVHSTNRTECCLFQTPSRYLLSY</sequence>
<gene>
    <name evidence="1" type="ORF">SMRZ_LOCUS14358</name>
</gene>
<evidence type="ECO:0000313" key="2">
    <source>
        <dbReference type="Proteomes" id="UP000277204"/>
    </source>
</evidence>
<proteinExistence type="predicted"/>
<dbReference type="AlphaFoldDB" id="A0A3P8EUJ0"/>